<dbReference type="OrthoDB" id="1091532at2"/>
<evidence type="ECO:0000313" key="3">
    <source>
        <dbReference type="Proteomes" id="UP000199021"/>
    </source>
</evidence>
<name>A0A1H9FPZ8_9BACT</name>
<protein>
    <submittedName>
        <fullName evidence="2">Uncharacterized protein</fullName>
    </submittedName>
</protein>
<sequence>MPNSSRHTLLFVLLLASCVSAAQDVEATVNRLKNLKEQQLSITGGINLTSQFYDAVGIANRRDNFQWVARANLNFSFLGINAPFSFVFSEANQNFGLPSYSFVGISPRYKWATLHAGDRSMSFSRYTMGGISFRGGGLTLEPGKFHFSGFYGKLNRALANDLNTLGDLNGFYQRNGYGFRMGYGGKSTAVYANFFAADDQEADGLPPQTELGPVLGLQNNKVISIEGRQQLGKNISLFGELAHSAFNGNRSAAPLTDADTNFGNSLLGLFSPTEETQTGQAYQIGLAYNQQKYGLQARYERITRGFRTLGALFFNKDSENITLGLNRNFLENKLTIFVNGGLERTNLDSEEEESTNRIIASANLNYRPTDKWMLSGGYSNFRNDTKLRARTNLLAPVDSIFLAQVNQSANVMVMRQLGNKDKPSSVRLMLMRQQANNIINDEVNANANSLVTIASLAYTAGNPEAGLQWNTGLTYNRTNIGMISNNALSPTLGVNKNFFNNALATHLQSALSLTEQNGDNNRVFNLSLGGTYRLANSHRLGLRANHINRFGSELADRNFREWYGSLTYGYSFGGALGRKEKPATESPPTPEKK</sequence>
<accession>A0A1H9FPZ8</accession>
<organism evidence="2 3">
    <name type="scientific">Neolewinella agarilytica</name>
    <dbReference type="NCBI Taxonomy" id="478744"/>
    <lineage>
        <taxon>Bacteria</taxon>
        <taxon>Pseudomonadati</taxon>
        <taxon>Bacteroidota</taxon>
        <taxon>Saprospiria</taxon>
        <taxon>Saprospirales</taxon>
        <taxon>Lewinellaceae</taxon>
        <taxon>Neolewinella</taxon>
    </lineage>
</organism>
<gene>
    <name evidence="2" type="ORF">SAMN05444359_10945</name>
</gene>
<evidence type="ECO:0000256" key="1">
    <source>
        <dbReference type="SAM" id="SignalP"/>
    </source>
</evidence>
<dbReference type="SUPFAM" id="SSF56935">
    <property type="entry name" value="Porins"/>
    <property type="match status" value="1"/>
</dbReference>
<keyword evidence="1" id="KW-0732">Signal</keyword>
<feature type="signal peptide" evidence="1">
    <location>
        <begin position="1"/>
        <end position="21"/>
    </location>
</feature>
<dbReference type="PROSITE" id="PS51257">
    <property type="entry name" value="PROKAR_LIPOPROTEIN"/>
    <property type="match status" value="1"/>
</dbReference>
<dbReference type="EMBL" id="FOFB01000009">
    <property type="protein sequence ID" value="SEQ39553.1"/>
    <property type="molecule type" value="Genomic_DNA"/>
</dbReference>
<dbReference type="Proteomes" id="UP000199021">
    <property type="component" value="Unassembled WGS sequence"/>
</dbReference>
<evidence type="ECO:0000313" key="2">
    <source>
        <dbReference type="EMBL" id="SEQ39553.1"/>
    </source>
</evidence>
<reference evidence="3" key="1">
    <citation type="submission" date="2016-10" db="EMBL/GenBank/DDBJ databases">
        <authorList>
            <person name="Varghese N."/>
            <person name="Submissions S."/>
        </authorList>
    </citation>
    <scope>NUCLEOTIDE SEQUENCE [LARGE SCALE GENOMIC DNA]</scope>
    <source>
        <strain evidence="3">DSM 24740</strain>
    </source>
</reference>
<feature type="chain" id="PRO_5011772291" evidence="1">
    <location>
        <begin position="22"/>
        <end position="593"/>
    </location>
</feature>
<dbReference type="InParanoid" id="A0A1H9FPZ8"/>
<proteinExistence type="predicted"/>
<dbReference type="AlphaFoldDB" id="A0A1H9FPZ8"/>
<dbReference type="STRING" id="478744.SAMN05444359_10945"/>
<keyword evidence="3" id="KW-1185">Reference proteome</keyword>
<dbReference type="RefSeq" id="WP_139211829.1">
    <property type="nucleotide sequence ID" value="NZ_FOFB01000009.1"/>
</dbReference>